<keyword evidence="2" id="KW-0949">S-adenosyl-L-methionine</keyword>
<dbReference type="AlphaFoldDB" id="A0A2P7SJL5"/>
<dbReference type="CDD" id="cd02440">
    <property type="entry name" value="AdoMet_MTases"/>
    <property type="match status" value="1"/>
</dbReference>
<keyword evidence="5" id="KW-1185">Reference proteome</keyword>
<protein>
    <submittedName>
        <fullName evidence="4">Methyltransferase</fullName>
    </submittedName>
</protein>
<dbReference type="Gene3D" id="3.40.50.150">
    <property type="entry name" value="Vaccinia Virus protein VP39"/>
    <property type="match status" value="1"/>
</dbReference>
<sequence>MDALVLAAAVPSNFSGHVADFGAGAGAAGLAVMSRCPQASVLLVERSPEMASYARLSLDHPGNGELAARASVLVADVALAGKARQAAGLADRSADFVLMNPPFNDGRDRATPDALRREAHVAEDGSFETWLRSAAAVLRPRGKVALIARPASLAPILAALSGRFGSVEILPVHPGAAEPAIRIVLRAVRGGRGAPSLLPPLFLHEGAERRFTSRAEAIGAGEASLFGD</sequence>
<dbReference type="Pfam" id="PF05175">
    <property type="entry name" value="MTS"/>
    <property type="match status" value="1"/>
</dbReference>
<dbReference type="GO" id="GO:0003676">
    <property type="term" value="F:nucleic acid binding"/>
    <property type="evidence" value="ECO:0007669"/>
    <property type="project" value="InterPro"/>
</dbReference>
<dbReference type="OrthoDB" id="5489421at2"/>
<dbReference type="PANTHER" id="PTHR47739">
    <property type="entry name" value="TRNA1(VAL) (ADENINE(37)-N6)-METHYLTRANSFERASE"/>
    <property type="match status" value="1"/>
</dbReference>
<evidence type="ECO:0000256" key="2">
    <source>
        <dbReference type="ARBA" id="ARBA00022691"/>
    </source>
</evidence>
<dbReference type="GO" id="GO:0032259">
    <property type="term" value="P:methylation"/>
    <property type="evidence" value="ECO:0007669"/>
    <property type="project" value="UniProtKB-KW"/>
</dbReference>
<dbReference type="EMBL" id="PXYK01000006">
    <property type="protein sequence ID" value="PSJ62688.1"/>
    <property type="molecule type" value="Genomic_DNA"/>
</dbReference>
<dbReference type="InterPro" id="IPR002052">
    <property type="entry name" value="DNA_methylase_N6_adenine_CS"/>
</dbReference>
<dbReference type="PROSITE" id="PS00092">
    <property type="entry name" value="N6_MTASE"/>
    <property type="match status" value="1"/>
</dbReference>
<comment type="caution">
    <text evidence="4">The sequence shown here is derived from an EMBL/GenBank/DDBJ whole genome shotgun (WGS) entry which is preliminary data.</text>
</comment>
<evidence type="ECO:0000313" key="5">
    <source>
        <dbReference type="Proteomes" id="UP000241229"/>
    </source>
</evidence>
<dbReference type="InterPro" id="IPR050210">
    <property type="entry name" value="tRNA_Adenine-N(6)_MTase"/>
</dbReference>
<accession>A0A2P7SJL5</accession>
<evidence type="ECO:0000259" key="3">
    <source>
        <dbReference type="Pfam" id="PF05175"/>
    </source>
</evidence>
<evidence type="ECO:0000256" key="1">
    <source>
        <dbReference type="ARBA" id="ARBA00022603"/>
    </source>
</evidence>
<dbReference type="SUPFAM" id="SSF53335">
    <property type="entry name" value="S-adenosyl-L-methionine-dependent methyltransferases"/>
    <property type="match status" value="1"/>
</dbReference>
<dbReference type="InterPro" id="IPR029063">
    <property type="entry name" value="SAM-dependent_MTases_sf"/>
</dbReference>
<evidence type="ECO:0000313" key="4">
    <source>
        <dbReference type="EMBL" id="PSJ62688.1"/>
    </source>
</evidence>
<gene>
    <name evidence="4" type="ORF">C7I84_08100</name>
</gene>
<name>A0A2P7SJL5_9HYPH</name>
<dbReference type="GO" id="GO:0008757">
    <property type="term" value="F:S-adenosylmethionine-dependent methyltransferase activity"/>
    <property type="evidence" value="ECO:0007669"/>
    <property type="project" value="UniProtKB-ARBA"/>
</dbReference>
<dbReference type="PANTHER" id="PTHR47739:SF1">
    <property type="entry name" value="TRNA1(VAL) (ADENINE(37)-N6)-METHYLTRANSFERASE"/>
    <property type="match status" value="1"/>
</dbReference>
<organism evidence="4 5">
    <name type="scientific">Kumtagia ephedrae</name>
    <dbReference type="NCBI Taxonomy" id="2116701"/>
    <lineage>
        <taxon>Bacteria</taxon>
        <taxon>Pseudomonadati</taxon>
        <taxon>Pseudomonadota</taxon>
        <taxon>Alphaproteobacteria</taxon>
        <taxon>Hyphomicrobiales</taxon>
        <taxon>Phyllobacteriaceae</taxon>
        <taxon>Kumtagia</taxon>
    </lineage>
</organism>
<dbReference type="InterPro" id="IPR007848">
    <property type="entry name" value="Small_mtfrase_dom"/>
</dbReference>
<proteinExistence type="predicted"/>
<dbReference type="Proteomes" id="UP000241229">
    <property type="component" value="Unassembled WGS sequence"/>
</dbReference>
<keyword evidence="4" id="KW-0808">Transferase</keyword>
<dbReference type="GO" id="GO:0008170">
    <property type="term" value="F:N-methyltransferase activity"/>
    <property type="evidence" value="ECO:0007669"/>
    <property type="project" value="UniProtKB-ARBA"/>
</dbReference>
<reference evidence="4 5" key="1">
    <citation type="submission" date="2018-03" db="EMBL/GenBank/DDBJ databases">
        <title>The draft genome of Mesorhizobium sp. 6GN-30.</title>
        <authorList>
            <person name="Liu L."/>
            <person name="Li L."/>
            <person name="Wang T."/>
            <person name="Zhang X."/>
            <person name="Liang L."/>
        </authorList>
    </citation>
    <scope>NUCLEOTIDE SEQUENCE [LARGE SCALE GENOMIC DNA]</scope>
    <source>
        <strain evidence="4 5">6GN30</strain>
    </source>
</reference>
<keyword evidence="1 4" id="KW-0489">Methyltransferase</keyword>
<feature type="domain" description="Methyltransferase small" evidence="3">
    <location>
        <begin position="5"/>
        <end position="169"/>
    </location>
</feature>